<organism evidence="4 5">
    <name type="scientific">Actibacterium mucosum KCTC 23349</name>
    <dbReference type="NCBI Taxonomy" id="1454373"/>
    <lineage>
        <taxon>Bacteria</taxon>
        <taxon>Pseudomonadati</taxon>
        <taxon>Pseudomonadota</taxon>
        <taxon>Alphaproteobacteria</taxon>
        <taxon>Rhodobacterales</taxon>
        <taxon>Roseobacteraceae</taxon>
        <taxon>Actibacterium</taxon>
    </lineage>
</organism>
<name>A0A037ZDS8_9RHOB</name>
<dbReference type="InterPro" id="IPR043504">
    <property type="entry name" value="Peptidase_S1_PA_chymotrypsin"/>
</dbReference>
<proteinExistence type="predicted"/>
<dbReference type="SMART" id="SM00020">
    <property type="entry name" value="Tryp_SPc"/>
    <property type="match status" value="1"/>
</dbReference>
<keyword evidence="5" id="KW-1185">Reference proteome</keyword>
<dbReference type="InterPro" id="IPR018114">
    <property type="entry name" value="TRYPSIN_HIS"/>
</dbReference>
<evidence type="ECO:0000256" key="2">
    <source>
        <dbReference type="SAM" id="SignalP"/>
    </source>
</evidence>
<dbReference type="AlphaFoldDB" id="A0A037ZDS8"/>
<feature type="domain" description="Peptidase S1" evidence="3">
    <location>
        <begin position="18"/>
        <end position="238"/>
    </location>
</feature>
<feature type="signal peptide" evidence="2">
    <location>
        <begin position="1"/>
        <end position="20"/>
    </location>
</feature>
<dbReference type="GO" id="GO:0006508">
    <property type="term" value="P:proteolysis"/>
    <property type="evidence" value="ECO:0007669"/>
    <property type="project" value="InterPro"/>
</dbReference>
<dbReference type="GO" id="GO:0004252">
    <property type="term" value="F:serine-type endopeptidase activity"/>
    <property type="evidence" value="ECO:0007669"/>
    <property type="project" value="InterPro"/>
</dbReference>
<comment type="caution">
    <text evidence="4">The sequence shown here is derived from an EMBL/GenBank/DDBJ whole genome shotgun (WGS) entry which is preliminary data.</text>
</comment>
<evidence type="ECO:0000256" key="1">
    <source>
        <dbReference type="ARBA" id="ARBA00022729"/>
    </source>
</evidence>
<accession>A0A037ZDS8</accession>
<evidence type="ECO:0000313" key="5">
    <source>
        <dbReference type="Proteomes" id="UP000026249"/>
    </source>
</evidence>
<feature type="chain" id="PRO_5001563918" evidence="2">
    <location>
        <begin position="21"/>
        <end position="271"/>
    </location>
</feature>
<reference evidence="4 5" key="1">
    <citation type="submission" date="2014-03" db="EMBL/GenBank/DDBJ databases">
        <title>Draft Genome Sequence of Actibacterium mucosum KCTC 23349, a Marine Alphaproteobacterium with Complex Ionic Requirements Isolated from Mediterranean Seawater at Malvarrosa Beach, Valencia, Spain.</title>
        <authorList>
            <person name="Arahal D.R."/>
            <person name="Shao Z."/>
            <person name="Lai Q."/>
            <person name="Pujalte M.J."/>
        </authorList>
    </citation>
    <scope>NUCLEOTIDE SEQUENCE [LARGE SCALE GENOMIC DNA]</scope>
    <source>
        <strain evidence="4 5">KCTC 23349</strain>
    </source>
</reference>
<dbReference type="PROSITE" id="PS50240">
    <property type="entry name" value="TRYPSIN_DOM"/>
    <property type="match status" value="1"/>
</dbReference>
<dbReference type="Proteomes" id="UP000026249">
    <property type="component" value="Unassembled WGS sequence"/>
</dbReference>
<dbReference type="Pfam" id="PF00089">
    <property type="entry name" value="Trypsin"/>
    <property type="match status" value="1"/>
</dbReference>
<gene>
    <name evidence="4" type="ORF">ACMU_16165</name>
</gene>
<evidence type="ECO:0000259" key="3">
    <source>
        <dbReference type="PROSITE" id="PS50240"/>
    </source>
</evidence>
<dbReference type="InterPro" id="IPR001254">
    <property type="entry name" value="Trypsin_dom"/>
</dbReference>
<dbReference type="STRING" id="1454373.ACMU_16165"/>
<dbReference type="InterPro" id="IPR050966">
    <property type="entry name" value="Glutamyl_endopeptidase"/>
</dbReference>
<dbReference type="SUPFAM" id="SSF50494">
    <property type="entry name" value="Trypsin-like serine proteases"/>
    <property type="match status" value="1"/>
</dbReference>
<dbReference type="InterPro" id="IPR009003">
    <property type="entry name" value="Peptidase_S1_PA"/>
</dbReference>
<dbReference type="PROSITE" id="PS00134">
    <property type="entry name" value="TRYPSIN_HIS"/>
    <property type="match status" value="1"/>
</dbReference>
<dbReference type="PANTHER" id="PTHR15462:SF8">
    <property type="entry name" value="SERINE PROTEASE"/>
    <property type="match status" value="1"/>
</dbReference>
<evidence type="ECO:0000313" key="4">
    <source>
        <dbReference type="EMBL" id="KAJ54649.1"/>
    </source>
</evidence>
<dbReference type="InterPro" id="IPR001314">
    <property type="entry name" value="Peptidase_S1A"/>
</dbReference>
<dbReference type="PANTHER" id="PTHR15462">
    <property type="entry name" value="SERINE PROTEASE"/>
    <property type="match status" value="1"/>
</dbReference>
<dbReference type="EMBL" id="JFKE01000006">
    <property type="protein sequence ID" value="KAJ54649.1"/>
    <property type="molecule type" value="Genomic_DNA"/>
</dbReference>
<dbReference type="Gene3D" id="2.40.10.10">
    <property type="entry name" value="Trypsin-like serine proteases"/>
    <property type="match status" value="2"/>
</dbReference>
<dbReference type="PRINTS" id="PR00722">
    <property type="entry name" value="CHYMOTRYPSIN"/>
</dbReference>
<keyword evidence="1 2" id="KW-0732">Signal</keyword>
<protein>
    <submittedName>
        <fullName evidence="4">Trypsin</fullName>
    </submittedName>
</protein>
<sequence length="271" mass="28569">MRAIVLALMLGFFPTAPVLAQAALQELSTGEEGRAWRSVGRLNINKSSFCTGSLIDTDLVLTAAHCLFDKDTGARQPLDQMEFLAGWRNGRAEAYRGVKRAVLHPRYQFTSGAHSNKVGYDLALLELDRPVRLPGVQPFGIGKRPGKGAEVGVVSYALNRSEAPSLQEICHVLAGRPGVLMLNCSVDFGASGAPIFDLSGPAPQIVSIVSAKAEVSAKPIALGATVQGAIDTLKSRLSAGIGVLEPAGKPAVRRFGLKNGNGNSGAKFLRP</sequence>